<sequence length="258" mass="27331">MLDPLRHRYDDWLALDEHGVVDDRAEAAQDVRALQLVVRMERDSTPSWHAAVALSASAAVAVCLDPRSAAGGAWHEAVTAYCTGHIRKVTRRARGAHWGAVQELPGITLGCGDTQVRALVPGRAVDLDKRVSRLQVGGTDAPHDGRPVAPDGPTLRMWLPPQPPMTLGKSMAQTGHAAMIGAALLAEADPGALARWAGAGYPAYGIRADATTWRELAGMLADPQRAWRDARLLAVRDAGFTEIAPGTLTVIAQAPASG</sequence>
<dbReference type="Pfam" id="PF01981">
    <property type="entry name" value="PTH2"/>
    <property type="match status" value="1"/>
</dbReference>
<dbReference type="InterPro" id="IPR023476">
    <property type="entry name" value="Pep_tRNA_hydro_II_dom_sf"/>
</dbReference>
<dbReference type="InterPro" id="IPR002833">
    <property type="entry name" value="PTH2"/>
</dbReference>
<reference evidence="4 5" key="2">
    <citation type="submission" date="2019-08" db="EMBL/GenBank/DDBJ databases">
        <title>Jejuicoccus antrihumi gen. nov., sp. nov., a new member of the family Dermacoccaceae isolated from a cave.</title>
        <authorList>
            <person name="Schumann P."/>
            <person name="Kim I.S."/>
        </authorList>
    </citation>
    <scope>NUCLEOTIDE SEQUENCE [LARGE SCALE GENOMIC DNA]</scope>
    <source>
        <strain evidence="4 5">C5-26</strain>
    </source>
</reference>
<proteinExistence type="predicted"/>
<comment type="caution">
    <text evidence="4">The sequence shown here is derived from an EMBL/GenBank/DDBJ whole genome shotgun (WGS) entry which is preliminary data.</text>
</comment>
<evidence type="ECO:0000313" key="5">
    <source>
        <dbReference type="Proteomes" id="UP000320244"/>
    </source>
</evidence>
<evidence type="ECO:0000256" key="1">
    <source>
        <dbReference type="ARBA" id="ARBA00013260"/>
    </source>
</evidence>
<dbReference type="Gene3D" id="3.40.1490.10">
    <property type="entry name" value="Bit1"/>
    <property type="match status" value="1"/>
</dbReference>
<gene>
    <name evidence="4" type="ORF">FGL98_03525</name>
</gene>
<dbReference type="AlphaFoldDB" id="A0A563E790"/>
<dbReference type="SUPFAM" id="SSF102462">
    <property type="entry name" value="Peptidyl-tRNA hydrolase II"/>
    <property type="match status" value="1"/>
</dbReference>
<dbReference type="OrthoDB" id="5184773at2"/>
<keyword evidence="2" id="KW-0378">Hydrolase</keyword>
<keyword evidence="5" id="KW-1185">Reference proteome</keyword>
<comment type="catalytic activity">
    <reaction evidence="3">
        <text>an N-acyl-L-alpha-aminoacyl-tRNA + H2O = an N-acyl-L-amino acid + a tRNA + H(+)</text>
        <dbReference type="Rhea" id="RHEA:54448"/>
        <dbReference type="Rhea" id="RHEA-COMP:10123"/>
        <dbReference type="Rhea" id="RHEA-COMP:13883"/>
        <dbReference type="ChEBI" id="CHEBI:15377"/>
        <dbReference type="ChEBI" id="CHEBI:15378"/>
        <dbReference type="ChEBI" id="CHEBI:59874"/>
        <dbReference type="ChEBI" id="CHEBI:78442"/>
        <dbReference type="ChEBI" id="CHEBI:138191"/>
        <dbReference type="EC" id="3.1.1.29"/>
    </reaction>
</comment>
<accession>A0A563E790</accession>
<name>A0A563E790_9MICO</name>
<evidence type="ECO:0000313" key="4">
    <source>
        <dbReference type="EMBL" id="TWP38367.1"/>
    </source>
</evidence>
<evidence type="ECO:0000256" key="2">
    <source>
        <dbReference type="ARBA" id="ARBA00022801"/>
    </source>
</evidence>
<protein>
    <recommendedName>
        <fullName evidence="1">peptidyl-tRNA hydrolase</fullName>
        <ecNumber evidence="1">3.1.1.29</ecNumber>
    </recommendedName>
</protein>
<organism evidence="4 5">
    <name type="scientific">Leekyejoonella antrihumi</name>
    <dbReference type="NCBI Taxonomy" id="1660198"/>
    <lineage>
        <taxon>Bacteria</taxon>
        <taxon>Bacillati</taxon>
        <taxon>Actinomycetota</taxon>
        <taxon>Actinomycetes</taxon>
        <taxon>Micrococcales</taxon>
        <taxon>Dermacoccaceae</taxon>
        <taxon>Leekyejoonella</taxon>
    </lineage>
</organism>
<dbReference type="EMBL" id="VCQV01000003">
    <property type="protein sequence ID" value="TWP38367.1"/>
    <property type="molecule type" value="Genomic_DNA"/>
</dbReference>
<reference evidence="4 5" key="1">
    <citation type="submission" date="2019-05" db="EMBL/GenBank/DDBJ databases">
        <authorList>
            <person name="Lee S.D."/>
        </authorList>
    </citation>
    <scope>NUCLEOTIDE SEQUENCE [LARGE SCALE GENOMIC DNA]</scope>
    <source>
        <strain evidence="4 5">C5-26</strain>
    </source>
</reference>
<dbReference type="GO" id="GO:0004045">
    <property type="term" value="F:peptidyl-tRNA hydrolase activity"/>
    <property type="evidence" value="ECO:0007669"/>
    <property type="project" value="UniProtKB-EC"/>
</dbReference>
<evidence type="ECO:0000256" key="3">
    <source>
        <dbReference type="ARBA" id="ARBA00048707"/>
    </source>
</evidence>
<dbReference type="Proteomes" id="UP000320244">
    <property type="component" value="Unassembled WGS sequence"/>
</dbReference>
<dbReference type="EC" id="3.1.1.29" evidence="1"/>